<organism evidence="1 2">
    <name type="scientific">Potamilus streckersoni</name>
    <dbReference type="NCBI Taxonomy" id="2493646"/>
    <lineage>
        <taxon>Eukaryota</taxon>
        <taxon>Metazoa</taxon>
        <taxon>Spiralia</taxon>
        <taxon>Lophotrochozoa</taxon>
        <taxon>Mollusca</taxon>
        <taxon>Bivalvia</taxon>
        <taxon>Autobranchia</taxon>
        <taxon>Heteroconchia</taxon>
        <taxon>Palaeoheterodonta</taxon>
        <taxon>Unionida</taxon>
        <taxon>Unionoidea</taxon>
        <taxon>Unionidae</taxon>
        <taxon>Ambleminae</taxon>
        <taxon>Lampsilini</taxon>
        <taxon>Potamilus</taxon>
    </lineage>
</organism>
<keyword evidence="2" id="KW-1185">Reference proteome</keyword>
<sequence>MIEYRRITYTILEESSQKHTRLMVSSLGYSYGVKVRRFTKEQLFTPALKLAEDTILESSGPDTVSLPKKELLKRVANRTRAKIRPEEPRTLDFELCGLYTT</sequence>
<evidence type="ECO:0000313" key="1">
    <source>
        <dbReference type="EMBL" id="KAK3587788.1"/>
    </source>
</evidence>
<dbReference type="EMBL" id="JAEAOA010002357">
    <property type="protein sequence ID" value="KAK3587788.1"/>
    <property type="molecule type" value="Genomic_DNA"/>
</dbReference>
<reference evidence="1" key="1">
    <citation type="journal article" date="2021" name="Genome Biol. Evol.">
        <title>A High-Quality Reference Genome for a Parasitic Bivalve with Doubly Uniparental Inheritance (Bivalvia: Unionida).</title>
        <authorList>
            <person name="Smith C.H."/>
        </authorList>
    </citation>
    <scope>NUCLEOTIDE SEQUENCE</scope>
    <source>
        <strain evidence="1">CHS0354</strain>
    </source>
</reference>
<reference evidence="1" key="2">
    <citation type="journal article" date="2021" name="Genome Biol. Evol.">
        <title>Developing a high-quality reference genome for a parasitic bivalve with doubly uniparental inheritance (Bivalvia: Unionida).</title>
        <authorList>
            <person name="Smith C.H."/>
        </authorList>
    </citation>
    <scope>NUCLEOTIDE SEQUENCE</scope>
    <source>
        <strain evidence="1">CHS0354</strain>
        <tissue evidence="1">Mantle</tissue>
    </source>
</reference>
<reference evidence="1" key="3">
    <citation type="submission" date="2023-05" db="EMBL/GenBank/DDBJ databases">
        <authorList>
            <person name="Smith C.H."/>
        </authorList>
    </citation>
    <scope>NUCLEOTIDE SEQUENCE</scope>
    <source>
        <strain evidence="1">CHS0354</strain>
        <tissue evidence="1">Mantle</tissue>
    </source>
</reference>
<gene>
    <name evidence="1" type="ORF">CHS0354_042752</name>
</gene>
<evidence type="ECO:0000313" key="2">
    <source>
        <dbReference type="Proteomes" id="UP001195483"/>
    </source>
</evidence>
<proteinExistence type="predicted"/>
<name>A0AAE0VRD4_9BIVA</name>
<comment type="caution">
    <text evidence="1">The sequence shown here is derived from an EMBL/GenBank/DDBJ whole genome shotgun (WGS) entry which is preliminary data.</text>
</comment>
<accession>A0AAE0VRD4</accession>
<protein>
    <submittedName>
        <fullName evidence="1">Uncharacterized protein</fullName>
    </submittedName>
</protein>
<dbReference type="Proteomes" id="UP001195483">
    <property type="component" value="Unassembled WGS sequence"/>
</dbReference>
<dbReference type="AlphaFoldDB" id="A0AAE0VRD4"/>